<feature type="domain" description="Flavin reductase like" evidence="3">
    <location>
        <begin position="10"/>
        <end position="154"/>
    </location>
</feature>
<dbReference type="Proteomes" id="UP000326287">
    <property type="component" value="Chromosome"/>
</dbReference>
<dbReference type="SMART" id="SM00903">
    <property type="entry name" value="Flavin_Reduct"/>
    <property type="match status" value="1"/>
</dbReference>
<dbReference type="OrthoDB" id="9792858at2"/>
<dbReference type="EMBL" id="CP036422">
    <property type="protein sequence ID" value="QFU77201.1"/>
    <property type="molecule type" value="Genomic_DNA"/>
</dbReference>
<dbReference type="SUPFAM" id="SSF50475">
    <property type="entry name" value="FMN-binding split barrel"/>
    <property type="match status" value="1"/>
</dbReference>
<protein>
    <submittedName>
        <fullName evidence="4">Flavin reductase</fullName>
    </submittedName>
</protein>
<evidence type="ECO:0000256" key="2">
    <source>
        <dbReference type="ARBA" id="ARBA00023002"/>
    </source>
</evidence>
<name>A0A5P9NN03_9GAMM</name>
<dbReference type="Gene3D" id="2.30.110.10">
    <property type="entry name" value="Electron Transport, Fmn-binding Protein, Chain A"/>
    <property type="match status" value="1"/>
</dbReference>
<dbReference type="Pfam" id="PF01613">
    <property type="entry name" value="Flavin_Reduct"/>
    <property type="match status" value="1"/>
</dbReference>
<dbReference type="GO" id="GO:0042602">
    <property type="term" value="F:riboflavin reductase (NADPH) activity"/>
    <property type="evidence" value="ECO:0007669"/>
    <property type="project" value="TreeGrafter"/>
</dbReference>
<proteinExistence type="inferred from homology"/>
<dbReference type="RefSeq" id="WP_153240346.1">
    <property type="nucleotide sequence ID" value="NZ_CP036422.1"/>
</dbReference>
<sequence>MDNRDFRDILGKFATGVCVITTSADGVPAFGMTVNSFCSLSLSPPLVMWSIGESSDCFSDFEKVGRYAVNILREDQQYLSARYSKKAEHALHDGDWEEGKSGCPVLAESLASVECEIETRVNGGDHVILIGRVLSASAGDEAKPLLFYSGRYAELTEQ</sequence>
<comment type="similarity">
    <text evidence="1">Belongs to the non-flavoprotein flavin reductase family.</text>
</comment>
<dbReference type="GO" id="GO:0010181">
    <property type="term" value="F:FMN binding"/>
    <property type="evidence" value="ECO:0007669"/>
    <property type="project" value="InterPro"/>
</dbReference>
<dbReference type="AlphaFoldDB" id="A0A5P9NN03"/>
<accession>A0A5P9NN03</accession>
<reference evidence="4 5" key="1">
    <citation type="submission" date="2019-02" db="EMBL/GenBank/DDBJ databases">
        <authorList>
            <person name="Li S.-H."/>
        </authorList>
    </citation>
    <scope>NUCLEOTIDE SEQUENCE [LARGE SCALE GENOMIC DNA]</scope>
    <source>
        <strain evidence="4 5">IMCC14385</strain>
    </source>
</reference>
<evidence type="ECO:0000259" key="3">
    <source>
        <dbReference type="SMART" id="SM00903"/>
    </source>
</evidence>
<evidence type="ECO:0000313" key="4">
    <source>
        <dbReference type="EMBL" id="QFU77201.1"/>
    </source>
</evidence>
<dbReference type="InterPro" id="IPR012349">
    <property type="entry name" value="Split_barrel_FMN-bd"/>
</dbReference>
<keyword evidence="2" id="KW-0560">Oxidoreductase</keyword>
<dbReference type="KEGG" id="halc:EY643_16900"/>
<organism evidence="4 5">
    <name type="scientific">Halioglobus maricola</name>
    <dbReference type="NCBI Taxonomy" id="2601894"/>
    <lineage>
        <taxon>Bacteria</taxon>
        <taxon>Pseudomonadati</taxon>
        <taxon>Pseudomonadota</taxon>
        <taxon>Gammaproteobacteria</taxon>
        <taxon>Cellvibrionales</taxon>
        <taxon>Halieaceae</taxon>
        <taxon>Halioglobus</taxon>
    </lineage>
</organism>
<dbReference type="PANTHER" id="PTHR30466">
    <property type="entry name" value="FLAVIN REDUCTASE"/>
    <property type="match status" value="1"/>
</dbReference>
<dbReference type="PANTHER" id="PTHR30466:SF11">
    <property type="entry name" value="FLAVIN-DEPENDENT MONOOXYGENASE, REDUCTASE SUBUNIT HSAB"/>
    <property type="match status" value="1"/>
</dbReference>
<evidence type="ECO:0000256" key="1">
    <source>
        <dbReference type="ARBA" id="ARBA00008898"/>
    </source>
</evidence>
<gene>
    <name evidence="4" type="ORF">EY643_16900</name>
</gene>
<keyword evidence="5" id="KW-1185">Reference proteome</keyword>
<dbReference type="InterPro" id="IPR002563">
    <property type="entry name" value="Flavin_Rdtase-like_dom"/>
</dbReference>
<evidence type="ECO:0000313" key="5">
    <source>
        <dbReference type="Proteomes" id="UP000326287"/>
    </source>
</evidence>
<dbReference type="InterPro" id="IPR050268">
    <property type="entry name" value="NADH-dep_flavin_reductase"/>
</dbReference>